<evidence type="ECO:0000256" key="1">
    <source>
        <dbReference type="SAM" id="MobiDB-lite"/>
    </source>
</evidence>
<dbReference type="AlphaFoldDB" id="A0A8T2QE91"/>
<reference evidence="2" key="1">
    <citation type="submission" date="2021-08" db="EMBL/GenBank/DDBJ databases">
        <title>WGS assembly of Ceratopteris richardii.</title>
        <authorList>
            <person name="Marchant D.B."/>
            <person name="Chen G."/>
            <person name="Jenkins J."/>
            <person name="Shu S."/>
            <person name="Leebens-Mack J."/>
            <person name="Grimwood J."/>
            <person name="Schmutz J."/>
            <person name="Soltis P."/>
            <person name="Soltis D."/>
            <person name="Chen Z.-H."/>
        </authorList>
    </citation>
    <scope>NUCLEOTIDE SEQUENCE</scope>
    <source>
        <strain evidence="2">Whitten #5841</strain>
        <tissue evidence="2">Leaf</tissue>
    </source>
</reference>
<organism evidence="2 3">
    <name type="scientific">Ceratopteris richardii</name>
    <name type="common">Triangle waterfern</name>
    <dbReference type="NCBI Taxonomy" id="49495"/>
    <lineage>
        <taxon>Eukaryota</taxon>
        <taxon>Viridiplantae</taxon>
        <taxon>Streptophyta</taxon>
        <taxon>Embryophyta</taxon>
        <taxon>Tracheophyta</taxon>
        <taxon>Polypodiopsida</taxon>
        <taxon>Polypodiidae</taxon>
        <taxon>Polypodiales</taxon>
        <taxon>Pteridineae</taxon>
        <taxon>Pteridaceae</taxon>
        <taxon>Parkerioideae</taxon>
        <taxon>Ceratopteris</taxon>
    </lineage>
</organism>
<evidence type="ECO:0000313" key="2">
    <source>
        <dbReference type="EMBL" id="KAH7282447.1"/>
    </source>
</evidence>
<dbReference type="EMBL" id="CM035440">
    <property type="protein sequence ID" value="KAH7282447.1"/>
    <property type="molecule type" value="Genomic_DNA"/>
</dbReference>
<protein>
    <submittedName>
        <fullName evidence="2">Uncharacterized protein</fullName>
    </submittedName>
</protein>
<feature type="region of interest" description="Disordered" evidence="1">
    <location>
        <begin position="1"/>
        <end position="22"/>
    </location>
</feature>
<evidence type="ECO:0000313" key="3">
    <source>
        <dbReference type="Proteomes" id="UP000825935"/>
    </source>
</evidence>
<sequence length="86" mass="9088">MRGSSSFLKTQDPCCPSSSSSSTVHTLLHVYWCLMLGVGGSDEGVEFCHDPSSSISGQAPQSGQIAADDPQAKLEMTQVSNIIKDL</sequence>
<gene>
    <name evidence="2" type="ORF">KP509_35G030900</name>
</gene>
<accession>A0A8T2QE91</accession>
<comment type="caution">
    <text evidence="2">The sequence shown here is derived from an EMBL/GenBank/DDBJ whole genome shotgun (WGS) entry which is preliminary data.</text>
</comment>
<name>A0A8T2QE91_CERRI</name>
<dbReference type="Proteomes" id="UP000825935">
    <property type="component" value="Chromosome 35"/>
</dbReference>
<keyword evidence="3" id="KW-1185">Reference proteome</keyword>
<proteinExistence type="predicted"/>
<feature type="compositionally biased region" description="Low complexity" evidence="1">
    <location>
        <begin position="13"/>
        <end position="22"/>
    </location>
</feature>